<organism evidence="2">
    <name type="scientific">Neospora caninum (strain Liverpool)</name>
    <dbReference type="NCBI Taxonomy" id="572307"/>
    <lineage>
        <taxon>Eukaryota</taxon>
        <taxon>Sar</taxon>
        <taxon>Alveolata</taxon>
        <taxon>Apicomplexa</taxon>
        <taxon>Conoidasida</taxon>
        <taxon>Coccidia</taxon>
        <taxon>Eucoccidiorida</taxon>
        <taxon>Eimeriorina</taxon>
        <taxon>Sarcocystidae</taxon>
        <taxon>Neospora</taxon>
    </lineage>
</organism>
<feature type="region of interest" description="Disordered" evidence="1">
    <location>
        <begin position="318"/>
        <end position="457"/>
    </location>
</feature>
<dbReference type="PANTHER" id="PTHR16220">
    <property type="entry name" value="WD REPEAT PROTEIN 8-RELATED"/>
    <property type="match status" value="1"/>
</dbReference>
<protein>
    <submittedName>
        <fullName evidence="2">WDR8 protein isoform 3 family protein</fullName>
    </submittedName>
</protein>
<dbReference type="InterPro" id="IPR036322">
    <property type="entry name" value="WD40_repeat_dom_sf"/>
</dbReference>
<dbReference type="PANTHER" id="PTHR16220:SF0">
    <property type="entry name" value="WD REPEAT-CONTAINING PROTEIN WRAP73"/>
    <property type="match status" value="1"/>
</dbReference>
<feature type="compositionally biased region" description="Basic and acidic residues" evidence="1">
    <location>
        <begin position="328"/>
        <end position="342"/>
    </location>
</feature>
<dbReference type="EMBL" id="LN714486">
    <property type="protein sequence ID" value="CEL70246.1"/>
    <property type="molecule type" value="Genomic_DNA"/>
</dbReference>
<feature type="compositionally biased region" description="Basic and acidic residues" evidence="1">
    <location>
        <begin position="356"/>
        <end position="376"/>
    </location>
</feature>
<gene>
    <name evidence="2" type="ORF">BN1204_059330</name>
</gene>
<reference evidence="2" key="1">
    <citation type="journal article" date="2015" name="PLoS ONE">
        <title>Comprehensive Evaluation of Toxoplasma gondii VEG and Neospora caninum LIV Genomes with Tachyzoite Stage Transcriptome and Proteome Defines Novel Transcript Features.</title>
        <authorList>
            <person name="Ramaprasad A."/>
            <person name="Mourier T."/>
            <person name="Naeem R."/>
            <person name="Malas T.B."/>
            <person name="Moussa E."/>
            <person name="Panigrahi A."/>
            <person name="Vermont S.J."/>
            <person name="Otto T.D."/>
            <person name="Wastling J."/>
            <person name="Pain A."/>
        </authorList>
    </citation>
    <scope>NUCLEOTIDE SEQUENCE</scope>
    <source>
        <strain evidence="2">Liverpool</strain>
    </source>
</reference>
<feature type="compositionally biased region" description="Basic and acidic residues" evidence="1">
    <location>
        <begin position="385"/>
        <end position="423"/>
    </location>
</feature>
<dbReference type="AlphaFoldDB" id="A0A0F7UMJ6"/>
<proteinExistence type="predicted"/>
<dbReference type="GO" id="GO:1990811">
    <property type="term" value="C:MWP complex"/>
    <property type="evidence" value="ECO:0007669"/>
    <property type="project" value="TreeGrafter"/>
</dbReference>
<dbReference type="GO" id="GO:0005815">
    <property type="term" value="C:microtubule organizing center"/>
    <property type="evidence" value="ECO:0007669"/>
    <property type="project" value="TreeGrafter"/>
</dbReference>
<dbReference type="SUPFAM" id="SSF50978">
    <property type="entry name" value="WD40 repeat-like"/>
    <property type="match status" value="1"/>
</dbReference>
<evidence type="ECO:0000313" key="2">
    <source>
        <dbReference type="EMBL" id="CEL70246.1"/>
    </source>
</evidence>
<evidence type="ECO:0000256" key="1">
    <source>
        <dbReference type="SAM" id="MobiDB-lite"/>
    </source>
</evidence>
<dbReference type="InterPro" id="IPR052778">
    <property type="entry name" value="Centrosome-WD_assoc"/>
</dbReference>
<dbReference type="Gene3D" id="2.130.10.10">
    <property type="entry name" value="YVTN repeat-like/Quinoprotein amine dehydrogenase"/>
    <property type="match status" value="1"/>
</dbReference>
<dbReference type="InterPro" id="IPR015943">
    <property type="entry name" value="WD40/YVTN_repeat-like_dom_sf"/>
</dbReference>
<feature type="compositionally biased region" description="Basic and acidic residues" evidence="1">
    <location>
        <begin position="434"/>
        <end position="449"/>
    </location>
</feature>
<accession>A0A0F7UMJ6</accession>
<name>A0A0F7UMJ6_NEOCL</name>
<sequence length="554" mass="61871">MTLSPAFRSQNALAAWSPDGEILATVTENLVQLRRVTDPNNPQVVPTCEKILQLAWAPDSERFLCLLADHTVRAFSVADRDWSCAINEGLLPVVAASWAPDSLHVLTLSDCGMRLSVWSLCETRAEDAATLVVMRPKSTSTSRAFSPSGKFWAVCTRCECKDYLEVFCISTRWTKLREFEVKTADLQGVLWTPSETSLVIWDSPPARFGVFSETAECGEARQSFFSVVGKPFAVHSRLLVYHVTGEVLFKFEPPAEPLGIRQLQMHAKVGLLIASGYDETIRVFSLLDWTEVFPPLHHREKMPIGPHVLVVREELNECQERSPTGISDRLESRETATWEARSRAPVVYRQLGPSQETRDGTDGSGEENQRPSEDWRPRRKNARMQGREETEAEGGKSEGERGKDAEPEEREKNDPRRNRDKKTPKPFIALPTEKIADVRLGSPERDRRGGPARPRLREAGSCGVAVAVPSPCGAFLASQHGESLAIATSESRFFLWTCRWQSVAELSRPFQCRKLLWSPGGDALLLQEKSRGVIAYPSFLYSVPETAHEGPAKT</sequence>